<evidence type="ECO:0000256" key="1">
    <source>
        <dbReference type="SAM" id="MobiDB-lite"/>
    </source>
</evidence>
<feature type="non-terminal residue" evidence="2">
    <location>
        <position position="1"/>
    </location>
</feature>
<comment type="caution">
    <text evidence="2">The sequence shown here is derived from an EMBL/GenBank/DDBJ whole genome shotgun (WGS) entry which is preliminary data.</text>
</comment>
<feature type="compositionally biased region" description="Basic and acidic residues" evidence="1">
    <location>
        <begin position="148"/>
        <end position="166"/>
    </location>
</feature>
<evidence type="ECO:0000313" key="2">
    <source>
        <dbReference type="EMBL" id="TMW80859.1"/>
    </source>
</evidence>
<protein>
    <submittedName>
        <fullName evidence="2">Uncharacterized protein</fullName>
    </submittedName>
</protein>
<reference evidence="2" key="1">
    <citation type="submission" date="2019-05" db="EMBL/GenBank/DDBJ databases">
        <title>The de novo reference genome and transcriptome assemblies of the wild tomato species Solanum chilense.</title>
        <authorList>
            <person name="Stam R."/>
            <person name="Nosenko T."/>
            <person name="Hoerger A.C."/>
            <person name="Stephan W."/>
            <person name="Seidel M.A."/>
            <person name="Kuhn J.M.M."/>
            <person name="Haberer G."/>
            <person name="Tellier A."/>
        </authorList>
    </citation>
    <scope>NUCLEOTIDE SEQUENCE</scope>
    <source>
        <tissue evidence="2">Mature leaves</tissue>
    </source>
</reference>
<dbReference type="EMBL" id="RXGB01036991">
    <property type="protein sequence ID" value="TMW80859.1"/>
    <property type="molecule type" value="Genomic_DNA"/>
</dbReference>
<sequence length="166" mass="18005">ILITTDQHSLYLIKELKHEYKFEVYVFHVLDEPLLDTEMPGGYLTNVEDGEAVILGGEGKACNLGGGGVDVNIGEHGKAVKGEGVDVNIGEESKVVDGEHVNLGKESVNDKPDGEDVDDNIGGEDASDFLSSDADQDIPSEDGPDIDMELRALEKKEEKKTEKKSY</sequence>
<proteinExistence type="predicted"/>
<gene>
    <name evidence="2" type="ORF">EJD97_014306</name>
</gene>
<feature type="compositionally biased region" description="Acidic residues" evidence="1">
    <location>
        <begin position="134"/>
        <end position="147"/>
    </location>
</feature>
<accession>A0A6N2AGM0</accession>
<name>A0A6N2AGM0_SOLCI</name>
<feature type="compositionally biased region" description="Acidic residues" evidence="1">
    <location>
        <begin position="115"/>
        <end position="127"/>
    </location>
</feature>
<feature type="compositionally biased region" description="Basic and acidic residues" evidence="1">
    <location>
        <begin position="96"/>
        <end position="114"/>
    </location>
</feature>
<feature type="region of interest" description="Disordered" evidence="1">
    <location>
        <begin position="96"/>
        <end position="166"/>
    </location>
</feature>
<dbReference type="AlphaFoldDB" id="A0A6N2AGM0"/>
<organism evidence="2">
    <name type="scientific">Solanum chilense</name>
    <name type="common">Tomato</name>
    <name type="synonym">Lycopersicon chilense</name>
    <dbReference type="NCBI Taxonomy" id="4083"/>
    <lineage>
        <taxon>Eukaryota</taxon>
        <taxon>Viridiplantae</taxon>
        <taxon>Streptophyta</taxon>
        <taxon>Embryophyta</taxon>
        <taxon>Tracheophyta</taxon>
        <taxon>Spermatophyta</taxon>
        <taxon>Magnoliopsida</taxon>
        <taxon>eudicotyledons</taxon>
        <taxon>Gunneridae</taxon>
        <taxon>Pentapetalae</taxon>
        <taxon>asterids</taxon>
        <taxon>lamiids</taxon>
        <taxon>Solanales</taxon>
        <taxon>Solanaceae</taxon>
        <taxon>Solanoideae</taxon>
        <taxon>Solaneae</taxon>
        <taxon>Solanum</taxon>
        <taxon>Solanum subgen. Lycopersicon</taxon>
    </lineage>
</organism>